<dbReference type="GO" id="GO:0004843">
    <property type="term" value="F:cysteine-type deubiquitinase activity"/>
    <property type="evidence" value="ECO:0007669"/>
    <property type="project" value="UniProtKB-UniRule"/>
</dbReference>
<evidence type="ECO:0000256" key="5">
    <source>
        <dbReference type="ARBA" id="ARBA00022786"/>
    </source>
</evidence>
<dbReference type="Proteomes" id="UP000664859">
    <property type="component" value="Unassembled WGS sequence"/>
</dbReference>
<dbReference type="Gene3D" id="3.40.532.10">
    <property type="entry name" value="Peptidase C12, ubiquitin carboxyl-terminal hydrolase"/>
    <property type="match status" value="1"/>
</dbReference>
<dbReference type="Pfam" id="PF01088">
    <property type="entry name" value="Peptidase_C12"/>
    <property type="match status" value="1"/>
</dbReference>
<dbReference type="PANTHER" id="PTHR10589">
    <property type="entry name" value="UBIQUITIN CARBOXYL-TERMINAL HYDROLASE"/>
    <property type="match status" value="1"/>
</dbReference>
<reference evidence="16" key="1">
    <citation type="submission" date="2021-02" db="EMBL/GenBank/DDBJ databases">
        <title>First Annotated Genome of the Yellow-green Alga Tribonema minus.</title>
        <authorList>
            <person name="Mahan K.M."/>
        </authorList>
    </citation>
    <scope>NUCLEOTIDE SEQUENCE</scope>
    <source>
        <strain evidence="16">UTEX B ZZ1240</strain>
    </source>
</reference>
<sequence>MADTWCTIESDPGVFTELIEQIGVKGVQVEELYSLDEGSFADLGDIYGLIFLFKWRKETDNRPTLDAMNLPDLFFSHQVIPNACATQAILSVLLNAGERVELGSTLGDFLAFSRDFPPDLKGLAISNSDTIRAVHNSYARQDPFLHEKDDDDDDKGKDAFHFIAYVPHRGRVYELDGLKQGPIELGEGADWLMVAAPAIQERIARYASSEIRFNLLALVQNKAEAAEAAIAKAEAEKAEVDAKVAGGDIDPDLEQLQNRLAAAIANSRAVLSAEQEKRKRWRAENARRKHNYVPFAIALLRALAARGALEGLAAKARERAETAAAAKQKRKAEAAELDKQ</sequence>
<organism evidence="16 17">
    <name type="scientific">Tribonema minus</name>
    <dbReference type="NCBI Taxonomy" id="303371"/>
    <lineage>
        <taxon>Eukaryota</taxon>
        <taxon>Sar</taxon>
        <taxon>Stramenopiles</taxon>
        <taxon>Ochrophyta</taxon>
        <taxon>PX clade</taxon>
        <taxon>Xanthophyceae</taxon>
        <taxon>Tribonematales</taxon>
        <taxon>Tribonemataceae</taxon>
        <taxon>Tribonema</taxon>
    </lineage>
</organism>
<evidence type="ECO:0000313" key="17">
    <source>
        <dbReference type="Proteomes" id="UP000664859"/>
    </source>
</evidence>
<comment type="caution">
    <text evidence="16">The sequence shown here is derived from an EMBL/GenBank/DDBJ whole genome shotgun (WGS) entry which is preliminary data.</text>
</comment>
<dbReference type="GO" id="GO:0006511">
    <property type="term" value="P:ubiquitin-dependent protein catabolic process"/>
    <property type="evidence" value="ECO:0007669"/>
    <property type="project" value="UniProtKB-UniRule"/>
</dbReference>
<comment type="catalytic activity">
    <reaction evidence="1 9 12 13">
        <text>Thiol-dependent hydrolysis of ester, thioester, amide, peptide and isopeptide bonds formed by the C-terminal Gly of ubiquitin (a 76-residue protein attached to proteins as an intracellular targeting signal).</text>
        <dbReference type="EC" id="3.4.19.12"/>
    </reaction>
</comment>
<dbReference type="FunFam" id="3.40.532.10:FF:000003">
    <property type="entry name" value="Ubiquitin carboxyl-terminal hydrolase"/>
    <property type="match status" value="1"/>
</dbReference>
<evidence type="ECO:0000256" key="3">
    <source>
        <dbReference type="ARBA" id="ARBA00009326"/>
    </source>
</evidence>
<dbReference type="SUPFAM" id="SSF54001">
    <property type="entry name" value="Cysteine proteinases"/>
    <property type="match status" value="1"/>
</dbReference>
<protein>
    <recommendedName>
        <fullName evidence="9 13">Ubiquitin carboxyl-terminal hydrolase</fullName>
        <ecNumber evidence="9 13">3.4.19.12</ecNumber>
    </recommendedName>
</protein>
<dbReference type="CDD" id="cd09617">
    <property type="entry name" value="Peptidase_C12_UCH37_BAP1"/>
    <property type="match status" value="1"/>
</dbReference>
<dbReference type="PRINTS" id="PR00707">
    <property type="entry name" value="UBCTHYDRLASE"/>
</dbReference>
<evidence type="ECO:0000256" key="11">
    <source>
        <dbReference type="PIRSR" id="PIRSR038120-2"/>
    </source>
</evidence>
<evidence type="ECO:0000256" key="1">
    <source>
        <dbReference type="ARBA" id="ARBA00000707"/>
    </source>
</evidence>
<dbReference type="PIRSF" id="PIRSF038120">
    <property type="entry name" value="Ubiquitinyl_hydrolase_UCH37"/>
    <property type="match status" value="1"/>
</dbReference>
<dbReference type="EMBL" id="JAFCMP010000257">
    <property type="protein sequence ID" value="KAG5182266.1"/>
    <property type="molecule type" value="Genomic_DNA"/>
</dbReference>
<dbReference type="InterPro" id="IPR036959">
    <property type="entry name" value="Peptidase_C12_UCH_sf"/>
</dbReference>
<evidence type="ECO:0000256" key="14">
    <source>
        <dbReference type="SAM" id="Coils"/>
    </source>
</evidence>
<dbReference type="PROSITE" id="PS52048">
    <property type="entry name" value="UCH_DOMAIN"/>
    <property type="match status" value="1"/>
</dbReference>
<feature type="coiled-coil region" evidence="14">
    <location>
        <begin position="216"/>
        <end position="243"/>
    </location>
</feature>
<keyword evidence="17" id="KW-1185">Reference proteome</keyword>
<keyword evidence="5 9" id="KW-0833">Ubl conjugation pathway</keyword>
<feature type="active site" description="Nucleophile" evidence="10 12">
    <location>
        <position position="84"/>
    </location>
</feature>
<dbReference type="Gene3D" id="1.20.58.860">
    <property type="match status" value="1"/>
</dbReference>
<dbReference type="GO" id="GO:0005634">
    <property type="term" value="C:nucleus"/>
    <property type="evidence" value="ECO:0007669"/>
    <property type="project" value="UniProtKB-SubCell"/>
</dbReference>
<dbReference type="Pfam" id="PF18031">
    <property type="entry name" value="UCH_C"/>
    <property type="match status" value="1"/>
</dbReference>
<dbReference type="InterPro" id="IPR038765">
    <property type="entry name" value="Papain-like_cys_pep_sf"/>
</dbReference>
<keyword evidence="4 9" id="KW-0645">Protease</keyword>
<keyword evidence="14" id="KW-0175">Coiled coil</keyword>
<feature type="active site" description="Proton donor" evidence="10 12">
    <location>
        <position position="161"/>
    </location>
</feature>
<dbReference type="PROSITE" id="PS52049">
    <property type="entry name" value="ULD"/>
    <property type="match status" value="1"/>
</dbReference>
<evidence type="ECO:0000256" key="9">
    <source>
        <dbReference type="PIRNR" id="PIRNR038120"/>
    </source>
</evidence>
<evidence type="ECO:0000256" key="7">
    <source>
        <dbReference type="ARBA" id="ARBA00022807"/>
    </source>
</evidence>
<evidence type="ECO:0000256" key="10">
    <source>
        <dbReference type="PIRSR" id="PIRSR038120-1"/>
    </source>
</evidence>
<feature type="site" description="Important for enzyme activity" evidence="11 12">
    <location>
        <position position="176"/>
    </location>
</feature>
<evidence type="ECO:0000256" key="6">
    <source>
        <dbReference type="ARBA" id="ARBA00022801"/>
    </source>
</evidence>
<evidence type="ECO:0000256" key="12">
    <source>
        <dbReference type="PROSITE-ProRule" id="PRU01393"/>
    </source>
</evidence>
<gene>
    <name evidence="16" type="ORF">JKP88DRAFT_199498</name>
</gene>
<dbReference type="OrthoDB" id="1924260at2759"/>
<feature type="domain" description="UCH catalytic" evidence="15">
    <location>
        <begin position="4"/>
        <end position="220"/>
    </location>
</feature>
<name>A0A835YVG3_9STRA</name>
<evidence type="ECO:0000259" key="15">
    <source>
        <dbReference type="PROSITE" id="PS52048"/>
    </source>
</evidence>
<evidence type="ECO:0000256" key="4">
    <source>
        <dbReference type="ARBA" id="ARBA00022670"/>
    </source>
</evidence>
<keyword evidence="8" id="KW-0539">Nucleus</keyword>
<evidence type="ECO:0000313" key="16">
    <source>
        <dbReference type="EMBL" id="KAG5182266.1"/>
    </source>
</evidence>
<comment type="subcellular location">
    <subcellularLocation>
        <location evidence="2">Nucleus</location>
    </subcellularLocation>
</comment>
<comment type="similarity">
    <text evidence="3 9 12 13">Belongs to the peptidase C12 family.</text>
</comment>
<proteinExistence type="inferred from homology"/>
<evidence type="ECO:0000256" key="13">
    <source>
        <dbReference type="RuleBase" id="RU361215"/>
    </source>
</evidence>
<dbReference type="GO" id="GO:0016579">
    <property type="term" value="P:protein deubiquitination"/>
    <property type="evidence" value="ECO:0007669"/>
    <property type="project" value="InterPro"/>
</dbReference>
<evidence type="ECO:0000256" key="2">
    <source>
        <dbReference type="ARBA" id="ARBA00004123"/>
    </source>
</evidence>
<keyword evidence="6 9" id="KW-0378">Hydrolase</keyword>
<dbReference type="InterPro" id="IPR001578">
    <property type="entry name" value="Peptidase_C12_UCH"/>
</dbReference>
<accession>A0A835YVG3</accession>
<feature type="site" description="Transition state stabilizer" evidence="12">
    <location>
        <position position="78"/>
    </location>
</feature>
<dbReference type="GO" id="GO:0005737">
    <property type="term" value="C:cytoplasm"/>
    <property type="evidence" value="ECO:0007669"/>
    <property type="project" value="TreeGrafter"/>
</dbReference>
<dbReference type="InterPro" id="IPR017390">
    <property type="entry name" value="Ubiquitinyl_hydrolase_UCH37"/>
</dbReference>
<dbReference type="AlphaFoldDB" id="A0A835YVG3"/>
<dbReference type="PANTHER" id="PTHR10589:SF16">
    <property type="entry name" value="UBIQUITIN CARBOXYL-TERMINAL HYDROLASE ISOZYME L5"/>
    <property type="match status" value="1"/>
</dbReference>
<dbReference type="EC" id="3.4.19.12" evidence="9 13"/>
<evidence type="ECO:0000256" key="8">
    <source>
        <dbReference type="ARBA" id="ARBA00023242"/>
    </source>
</evidence>
<keyword evidence="7 9" id="KW-0788">Thiol protease</keyword>
<dbReference type="InterPro" id="IPR041507">
    <property type="entry name" value="UCH_C"/>
</dbReference>